<dbReference type="Proteomes" id="UP001583177">
    <property type="component" value="Unassembled WGS sequence"/>
</dbReference>
<protein>
    <submittedName>
        <fullName evidence="1">Uncharacterized protein</fullName>
    </submittedName>
</protein>
<proteinExistence type="predicted"/>
<evidence type="ECO:0000313" key="1">
    <source>
        <dbReference type="EMBL" id="KAL1863132.1"/>
    </source>
</evidence>
<dbReference type="EMBL" id="JAWRVE010000074">
    <property type="protein sequence ID" value="KAL1863132.1"/>
    <property type="molecule type" value="Genomic_DNA"/>
</dbReference>
<reference evidence="1 2" key="1">
    <citation type="journal article" date="2024" name="IMA Fungus">
        <title>IMA Genome - F19 : A genome assembly and annotation guide to empower mycologists, including annotated draft genome sequences of Ceratocystis pirilliformis, Diaporthe australafricana, Fusarium ophioides, Paecilomyces lecythidis, and Sporothrix stenoceras.</title>
        <authorList>
            <person name="Aylward J."/>
            <person name="Wilson A.M."/>
            <person name="Visagie C.M."/>
            <person name="Spraker J."/>
            <person name="Barnes I."/>
            <person name="Buitendag C."/>
            <person name="Ceriani C."/>
            <person name="Del Mar Angel L."/>
            <person name="du Plessis D."/>
            <person name="Fuchs T."/>
            <person name="Gasser K."/>
            <person name="Kramer D."/>
            <person name="Li W."/>
            <person name="Munsamy K."/>
            <person name="Piso A."/>
            <person name="Price J.L."/>
            <person name="Sonnekus B."/>
            <person name="Thomas C."/>
            <person name="van der Nest A."/>
            <person name="van Dijk A."/>
            <person name="van Heerden A."/>
            <person name="van Vuuren N."/>
            <person name="Yilmaz N."/>
            <person name="Duong T.A."/>
            <person name="van der Merwe N.A."/>
            <person name="Wingfield M.J."/>
            <person name="Wingfield B.D."/>
        </authorList>
    </citation>
    <scope>NUCLEOTIDE SEQUENCE [LARGE SCALE GENOMIC DNA]</scope>
    <source>
        <strain evidence="1 2">CMW 18300</strain>
    </source>
</reference>
<keyword evidence="2" id="KW-1185">Reference proteome</keyword>
<organism evidence="1 2">
    <name type="scientific">Diaporthe australafricana</name>
    <dbReference type="NCBI Taxonomy" id="127596"/>
    <lineage>
        <taxon>Eukaryota</taxon>
        <taxon>Fungi</taxon>
        <taxon>Dikarya</taxon>
        <taxon>Ascomycota</taxon>
        <taxon>Pezizomycotina</taxon>
        <taxon>Sordariomycetes</taxon>
        <taxon>Sordariomycetidae</taxon>
        <taxon>Diaporthales</taxon>
        <taxon>Diaporthaceae</taxon>
        <taxon>Diaporthe</taxon>
    </lineage>
</organism>
<accession>A0ABR3WJH8</accession>
<evidence type="ECO:0000313" key="2">
    <source>
        <dbReference type="Proteomes" id="UP001583177"/>
    </source>
</evidence>
<name>A0ABR3WJH8_9PEZI</name>
<sequence length="173" mass="19564">MAGTYSNRLCSSLPEAAKMSVRHVRGLLFPELTGHFAEENPSLTATALLSNFKRLATCDISPTIACDEGVDDHITFTTHPRCNKGFDRFEFVWGLEPKEFLANDYGIDAASETVFLRKKSFRISRSPYPEKIRHAGFRNMTRFWNISTGVTFDVDAGEIDDEEGYEKVMRVNV</sequence>
<gene>
    <name evidence="1" type="ORF">Daus18300_008125</name>
</gene>
<comment type="caution">
    <text evidence="1">The sequence shown here is derived from an EMBL/GenBank/DDBJ whole genome shotgun (WGS) entry which is preliminary data.</text>
</comment>